<gene>
    <name evidence="2" type="ORF">HAPAU_30670</name>
</gene>
<dbReference type="Proteomes" id="UP000075321">
    <property type="component" value="Unassembled WGS sequence"/>
</dbReference>
<evidence type="ECO:0000256" key="1">
    <source>
        <dbReference type="SAM" id="MobiDB-lite"/>
    </source>
</evidence>
<comment type="caution">
    <text evidence="2">The sequence shown here is derived from an EMBL/GenBank/DDBJ whole genome shotgun (WGS) entry which is preliminary data.</text>
</comment>
<feature type="compositionally biased region" description="Low complexity" evidence="1">
    <location>
        <begin position="31"/>
        <end position="40"/>
    </location>
</feature>
<accession>A0A151AAH8</accession>
<reference evidence="2 3" key="1">
    <citation type="submission" date="2016-02" db="EMBL/GenBank/DDBJ databases">
        <title>Genome sequence of Halalkalicoccus paucihalophilus DSM 24557.</title>
        <authorList>
            <person name="Poehlein A."/>
            <person name="Daniel R."/>
        </authorList>
    </citation>
    <scope>NUCLEOTIDE SEQUENCE [LARGE SCALE GENOMIC DNA]</scope>
    <source>
        <strain evidence="2 3">DSM 24557</strain>
    </source>
</reference>
<organism evidence="2 3">
    <name type="scientific">Halalkalicoccus paucihalophilus</name>
    <dbReference type="NCBI Taxonomy" id="1008153"/>
    <lineage>
        <taxon>Archaea</taxon>
        <taxon>Methanobacteriati</taxon>
        <taxon>Methanobacteriota</taxon>
        <taxon>Stenosarchaea group</taxon>
        <taxon>Halobacteria</taxon>
        <taxon>Halobacteriales</taxon>
        <taxon>Halococcaceae</taxon>
        <taxon>Halalkalicoccus</taxon>
    </lineage>
</organism>
<dbReference type="EMBL" id="LTAZ01000012">
    <property type="protein sequence ID" value="KYH24691.1"/>
    <property type="molecule type" value="Genomic_DNA"/>
</dbReference>
<proteinExistence type="predicted"/>
<protein>
    <submittedName>
        <fullName evidence="2">Uncharacterized protein</fullName>
    </submittedName>
</protein>
<feature type="region of interest" description="Disordered" evidence="1">
    <location>
        <begin position="31"/>
        <end position="61"/>
    </location>
</feature>
<keyword evidence="3" id="KW-1185">Reference proteome</keyword>
<evidence type="ECO:0000313" key="2">
    <source>
        <dbReference type="EMBL" id="KYH24691.1"/>
    </source>
</evidence>
<evidence type="ECO:0000313" key="3">
    <source>
        <dbReference type="Proteomes" id="UP000075321"/>
    </source>
</evidence>
<sequence>MMVKMMTRTRMMNLMKARSQTKVMTLPKMMTNRMSRMSNRTTKKTNRWMMTAPKRSQNPSHRMIVPKKNLNRHLRKIVLTSRV</sequence>
<dbReference type="AlphaFoldDB" id="A0A151AAH8"/>
<name>A0A151AAH8_9EURY</name>